<name>A0ACD5U5I6_AVESA</name>
<protein>
    <submittedName>
        <fullName evidence="1">Uncharacterized protein</fullName>
    </submittedName>
</protein>
<dbReference type="Proteomes" id="UP001732700">
    <property type="component" value="Chromosome 1D"/>
</dbReference>
<evidence type="ECO:0000313" key="2">
    <source>
        <dbReference type="Proteomes" id="UP001732700"/>
    </source>
</evidence>
<evidence type="ECO:0000313" key="1">
    <source>
        <dbReference type="EnsemblPlants" id="AVESA.00010b.r2.1DG0183620.1.CDS"/>
    </source>
</evidence>
<proteinExistence type="predicted"/>
<sequence length="186" mass="21126">MAGLSCKMSCDHIFKYVIIGDRGVGKSCLALQFTDNIFQAAHKITVGMEFDKRTINVGSKTIKLHIWDMSSDETFRYIAKLYYSWAACLLLVYDVTRRETFTHVSTWLKENREHASANVTVVLIGNKCDLSDRRLVTYEEGQQFAIEHELLFIETSAKTAENVDKAFVGTSAIVLKNVEDGRLELF</sequence>
<organism evidence="1 2">
    <name type="scientific">Avena sativa</name>
    <name type="common">Oat</name>
    <dbReference type="NCBI Taxonomy" id="4498"/>
    <lineage>
        <taxon>Eukaryota</taxon>
        <taxon>Viridiplantae</taxon>
        <taxon>Streptophyta</taxon>
        <taxon>Embryophyta</taxon>
        <taxon>Tracheophyta</taxon>
        <taxon>Spermatophyta</taxon>
        <taxon>Magnoliopsida</taxon>
        <taxon>Liliopsida</taxon>
        <taxon>Poales</taxon>
        <taxon>Poaceae</taxon>
        <taxon>BOP clade</taxon>
        <taxon>Pooideae</taxon>
        <taxon>Poodae</taxon>
        <taxon>Poeae</taxon>
        <taxon>Poeae Chloroplast Group 1 (Aveneae type)</taxon>
        <taxon>Aveninae</taxon>
        <taxon>Avena</taxon>
    </lineage>
</organism>
<reference evidence="1" key="1">
    <citation type="submission" date="2021-05" db="EMBL/GenBank/DDBJ databases">
        <authorList>
            <person name="Scholz U."/>
            <person name="Mascher M."/>
            <person name="Fiebig A."/>
        </authorList>
    </citation>
    <scope>NUCLEOTIDE SEQUENCE [LARGE SCALE GENOMIC DNA]</scope>
</reference>
<accession>A0ACD5U5I6</accession>
<reference evidence="1" key="2">
    <citation type="submission" date="2025-09" db="UniProtKB">
        <authorList>
            <consortium name="EnsemblPlants"/>
        </authorList>
    </citation>
    <scope>IDENTIFICATION</scope>
</reference>
<dbReference type="EnsemblPlants" id="AVESA.00010b.r2.1DG0183620.1">
    <property type="protein sequence ID" value="AVESA.00010b.r2.1DG0183620.1.CDS"/>
    <property type="gene ID" value="AVESA.00010b.r2.1DG0183620"/>
</dbReference>
<keyword evidence="2" id="KW-1185">Reference proteome</keyword>